<accession>A0A074J9K5</accession>
<dbReference type="NCBIfam" id="NF009198">
    <property type="entry name" value="PRK12546.1"/>
    <property type="match status" value="1"/>
</dbReference>
<feature type="domain" description="RNA polymerase sigma factor 70 region 4 type 2" evidence="8">
    <location>
        <begin position="117"/>
        <end position="164"/>
    </location>
</feature>
<dbReference type="InterPro" id="IPR013325">
    <property type="entry name" value="RNA_pol_sigma_r2"/>
</dbReference>
<dbReference type="InterPro" id="IPR014284">
    <property type="entry name" value="RNA_pol_sigma-70_dom"/>
</dbReference>
<dbReference type="GO" id="GO:0006352">
    <property type="term" value="P:DNA-templated transcription initiation"/>
    <property type="evidence" value="ECO:0007669"/>
    <property type="project" value="InterPro"/>
</dbReference>
<comment type="similarity">
    <text evidence="1 6">Belongs to the sigma-70 factor family. ECF subfamily.</text>
</comment>
<dbReference type="InterPro" id="IPR036388">
    <property type="entry name" value="WH-like_DNA-bd_sf"/>
</dbReference>
<dbReference type="eggNOG" id="COG1595">
    <property type="taxonomic scope" value="Bacteria"/>
</dbReference>
<keyword evidence="5 6" id="KW-0804">Transcription</keyword>
<dbReference type="InterPro" id="IPR000838">
    <property type="entry name" value="RNA_pol_sigma70_ECF_CS"/>
</dbReference>
<dbReference type="NCBIfam" id="TIGR02937">
    <property type="entry name" value="sigma70-ECF"/>
    <property type="match status" value="1"/>
</dbReference>
<evidence type="ECO:0000256" key="3">
    <source>
        <dbReference type="ARBA" id="ARBA00023082"/>
    </source>
</evidence>
<comment type="caution">
    <text evidence="9">The sequence shown here is derived from an EMBL/GenBank/DDBJ whole genome shotgun (WGS) entry which is preliminary data.</text>
</comment>
<dbReference type="InterPro" id="IPR039425">
    <property type="entry name" value="RNA_pol_sigma-70-like"/>
</dbReference>
<reference evidence="9 10" key="1">
    <citation type="submission" date="2013-07" db="EMBL/GenBank/DDBJ databases">
        <title>Thioclava pacifica DSM 10166 Genome Sequencing.</title>
        <authorList>
            <person name="Lai Q."/>
            <person name="Shao Z."/>
        </authorList>
    </citation>
    <scope>NUCLEOTIDE SEQUENCE [LARGE SCALE GENOMIC DNA]</scope>
    <source>
        <strain evidence="9 10">DSM 10166</strain>
    </source>
</reference>
<evidence type="ECO:0000259" key="8">
    <source>
        <dbReference type="Pfam" id="PF08281"/>
    </source>
</evidence>
<dbReference type="RefSeq" id="WP_038075392.1">
    <property type="nucleotide sequence ID" value="NZ_AUND01000012.1"/>
</dbReference>
<dbReference type="InterPro" id="IPR007627">
    <property type="entry name" value="RNA_pol_sigma70_r2"/>
</dbReference>
<dbReference type="PANTHER" id="PTHR43133:SF25">
    <property type="entry name" value="RNA POLYMERASE SIGMA FACTOR RFAY-RELATED"/>
    <property type="match status" value="1"/>
</dbReference>
<evidence type="ECO:0000313" key="9">
    <source>
        <dbReference type="EMBL" id="KEO54281.1"/>
    </source>
</evidence>
<dbReference type="GO" id="GO:0016987">
    <property type="term" value="F:sigma factor activity"/>
    <property type="evidence" value="ECO:0007669"/>
    <property type="project" value="UniProtKB-KW"/>
</dbReference>
<evidence type="ECO:0000256" key="5">
    <source>
        <dbReference type="ARBA" id="ARBA00023163"/>
    </source>
</evidence>
<feature type="domain" description="RNA polymerase sigma-70 region 2" evidence="7">
    <location>
        <begin position="22"/>
        <end position="86"/>
    </location>
</feature>
<dbReference type="Pfam" id="PF04542">
    <property type="entry name" value="Sigma70_r2"/>
    <property type="match status" value="1"/>
</dbReference>
<dbReference type="Pfam" id="PF08281">
    <property type="entry name" value="Sigma70_r4_2"/>
    <property type="match status" value="1"/>
</dbReference>
<keyword evidence="2 6" id="KW-0805">Transcription regulation</keyword>
<sequence>MTTPSRAAPATDARDPRDELPEHLGALRAFALSLTRNSAAADDLVQDTIVKAWSNIEKFERGTNLRAWLFTILRNTFYSDRRKRKREVADPEGIHAATLYEKPAHDGRLAMNDFVVAFDQLSPEHREVLTLVGASGFSYEEAAGMMGVAVGTVKSRANRARARLAEMLGLEEGEDILAGADRNSLAVMGKSGVAAA</sequence>
<keyword evidence="10" id="KW-1185">Reference proteome</keyword>
<dbReference type="EMBL" id="AUND01000012">
    <property type="protein sequence ID" value="KEO54281.1"/>
    <property type="molecule type" value="Genomic_DNA"/>
</dbReference>
<evidence type="ECO:0000256" key="2">
    <source>
        <dbReference type="ARBA" id="ARBA00023015"/>
    </source>
</evidence>
<dbReference type="InterPro" id="IPR013324">
    <property type="entry name" value="RNA_pol_sigma_r3/r4-like"/>
</dbReference>
<keyword evidence="4 6" id="KW-0238">DNA-binding</keyword>
<dbReference type="GO" id="GO:0003677">
    <property type="term" value="F:DNA binding"/>
    <property type="evidence" value="ECO:0007669"/>
    <property type="project" value="UniProtKB-KW"/>
</dbReference>
<dbReference type="Gene3D" id="1.10.10.10">
    <property type="entry name" value="Winged helix-like DNA-binding domain superfamily/Winged helix DNA-binding domain"/>
    <property type="match status" value="1"/>
</dbReference>
<dbReference type="InterPro" id="IPR013249">
    <property type="entry name" value="RNA_pol_sigma70_r4_t2"/>
</dbReference>
<dbReference type="AlphaFoldDB" id="A0A074J9K5"/>
<protein>
    <recommendedName>
        <fullName evidence="6">RNA polymerase sigma factor</fullName>
    </recommendedName>
</protein>
<name>A0A074J9K5_9RHOB</name>
<dbReference type="SUPFAM" id="SSF88659">
    <property type="entry name" value="Sigma3 and sigma4 domains of RNA polymerase sigma factors"/>
    <property type="match status" value="1"/>
</dbReference>
<dbReference type="SUPFAM" id="SSF88946">
    <property type="entry name" value="Sigma2 domain of RNA polymerase sigma factors"/>
    <property type="match status" value="1"/>
</dbReference>
<evidence type="ECO:0000313" key="10">
    <source>
        <dbReference type="Proteomes" id="UP000027432"/>
    </source>
</evidence>
<dbReference type="PANTHER" id="PTHR43133">
    <property type="entry name" value="RNA POLYMERASE ECF-TYPE SIGMA FACTO"/>
    <property type="match status" value="1"/>
</dbReference>
<keyword evidence="3 6" id="KW-0731">Sigma factor</keyword>
<dbReference type="Proteomes" id="UP000027432">
    <property type="component" value="Unassembled WGS sequence"/>
</dbReference>
<evidence type="ECO:0000259" key="7">
    <source>
        <dbReference type="Pfam" id="PF04542"/>
    </source>
</evidence>
<gene>
    <name evidence="9" type="ORF">TP2_04980</name>
</gene>
<dbReference type="STRING" id="1353537.TP2_04980"/>
<proteinExistence type="inferred from homology"/>
<evidence type="ECO:0000256" key="6">
    <source>
        <dbReference type="RuleBase" id="RU000716"/>
    </source>
</evidence>
<dbReference type="PROSITE" id="PS01063">
    <property type="entry name" value="SIGMA70_ECF"/>
    <property type="match status" value="1"/>
</dbReference>
<evidence type="ECO:0000256" key="1">
    <source>
        <dbReference type="ARBA" id="ARBA00010641"/>
    </source>
</evidence>
<dbReference type="OrthoDB" id="9803470at2"/>
<dbReference type="Gene3D" id="1.10.1740.10">
    <property type="match status" value="1"/>
</dbReference>
<evidence type="ECO:0000256" key="4">
    <source>
        <dbReference type="ARBA" id="ARBA00023125"/>
    </source>
</evidence>
<organism evidence="9 10">
    <name type="scientific">Thioclava pacifica DSM 10166</name>
    <dbReference type="NCBI Taxonomy" id="1353537"/>
    <lineage>
        <taxon>Bacteria</taxon>
        <taxon>Pseudomonadati</taxon>
        <taxon>Pseudomonadota</taxon>
        <taxon>Alphaproteobacteria</taxon>
        <taxon>Rhodobacterales</taxon>
        <taxon>Paracoccaceae</taxon>
        <taxon>Thioclava</taxon>
    </lineage>
</organism>